<protein>
    <submittedName>
        <fullName evidence="7">Anaerobic ribonucleoside triphosphate reductase activating protein</fullName>
        <ecNumber evidence="7">1.97.1.-</ecNumber>
    </submittedName>
</protein>
<feature type="domain" description="Radical SAM core" evidence="6">
    <location>
        <begin position="24"/>
        <end position="234"/>
    </location>
</feature>
<keyword evidence="7" id="KW-0560">Oxidoreductase</keyword>
<dbReference type="GO" id="GO:0051536">
    <property type="term" value="F:iron-sulfur cluster binding"/>
    <property type="evidence" value="ECO:0007669"/>
    <property type="project" value="UniProtKB-KW"/>
</dbReference>
<dbReference type="InterPro" id="IPR012840">
    <property type="entry name" value="NrdG2"/>
</dbReference>
<dbReference type="Proteomes" id="UP000502065">
    <property type="component" value="Chromosome"/>
</dbReference>
<dbReference type="Gene3D" id="3.20.20.70">
    <property type="entry name" value="Aldolase class I"/>
    <property type="match status" value="1"/>
</dbReference>
<evidence type="ECO:0000256" key="2">
    <source>
        <dbReference type="ARBA" id="ARBA00022691"/>
    </source>
</evidence>
<dbReference type="SFLD" id="SFLDS00029">
    <property type="entry name" value="Radical_SAM"/>
    <property type="match status" value="1"/>
</dbReference>
<sequence>MNINKELNLLNQKLIYDFTKFTTTDYVGQISCIIWFIKCNFRCLYCYNNSLVYTKKGNYSFSEILEFLKSRVGLLDAVVLSGGEASLYDLEIFCKKIKELGFKIKLDTNGTNLNLVKNLTKKGLVDFIAIDFKAPKYKFFQITATNFYEKVIVTIKYLIKIGFDFELRTTINTRLLDEKDINDMIKTISCLDYKGIYYLQNFIETSSNIGNIKKSRAIDKSLIDSKNLTIQYRN</sequence>
<dbReference type="KEGG" id="aaqi:AAQM_1394"/>
<keyword evidence="5" id="KW-0411">Iron-sulfur</keyword>
<dbReference type="InterPro" id="IPR007197">
    <property type="entry name" value="rSAM"/>
</dbReference>
<proteinExistence type="predicted"/>
<comment type="cofactor">
    <cofactor evidence="1">
        <name>[4Fe-4S] cluster</name>
        <dbReference type="ChEBI" id="CHEBI:49883"/>
    </cofactor>
</comment>
<dbReference type="EC" id="1.97.1.-" evidence="7"/>
<dbReference type="RefSeq" id="WP_268878209.1">
    <property type="nucleotide sequence ID" value="NZ_CBCSAE010000004.1"/>
</dbReference>
<dbReference type="PANTHER" id="PTHR11228">
    <property type="entry name" value="RADICAL SAM DOMAIN PROTEIN"/>
    <property type="match status" value="1"/>
</dbReference>
<evidence type="ECO:0000256" key="5">
    <source>
        <dbReference type="ARBA" id="ARBA00023014"/>
    </source>
</evidence>
<keyword evidence="3" id="KW-0479">Metal-binding</keyword>
<dbReference type="NCBIfam" id="TIGR02495">
    <property type="entry name" value="NrdG2"/>
    <property type="match status" value="1"/>
</dbReference>
<dbReference type="SUPFAM" id="SSF102114">
    <property type="entry name" value="Radical SAM enzymes"/>
    <property type="match status" value="1"/>
</dbReference>
<dbReference type="AlphaFoldDB" id="A0AAE7B5Z7"/>
<evidence type="ECO:0000259" key="6">
    <source>
        <dbReference type="PROSITE" id="PS51918"/>
    </source>
</evidence>
<gene>
    <name evidence="7" type="primary">nrdG</name>
    <name evidence="7" type="ORF">AAQM_1394</name>
</gene>
<dbReference type="GO" id="GO:0016491">
    <property type="term" value="F:oxidoreductase activity"/>
    <property type="evidence" value="ECO:0007669"/>
    <property type="project" value="UniProtKB-KW"/>
</dbReference>
<dbReference type="PROSITE" id="PS51918">
    <property type="entry name" value="RADICAL_SAM"/>
    <property type="match status" value="1"/>
</dbReference>
<reference evidence="7 8" key="1">
    <citation type="submission" date="2018-07" db="EMBL/GenBank/DDBJ databases">
        <title>Identification of phenol metabolism pathways in Arcobacter.</title>
        <authorList>
            <person name="Miller W.G."/>
            <person name="Yee E."/>
            <person name="Bono J.L."/>
        </authorList>
    </citation>
    <scope>NUCLEOTIDE SEQUENCE [LARGE SCALE GENOMIC DNA]</scope>
    <source>
        <strain evidence="7 8">W63</strain>
    </source>
</reference>
<evidence type="ECO:0000256" key="4">
    <source>
        <dbReference type="ARBA" id="ARBA00023004"/>
    </source>
</evidence>
<dbReference type="PANTHER" id="PTHR11228:SF27">
    <property type="entry name" value="GLYCYL-RADICAL ENZYME ACTIVATING ENZYME MJ1227-RELATED"/>
    <property type="match status" value="1"/>
</dbReference>
<keyword evidence="2" id="KW-0949">S-adenosyl-L-methionine</keyword>
<keyword evidence="8" id="KW-1185">Reference proteome</keyword>
<dbReference type="InterPro" id="IPR058240">
    <property type="entry name" value="rSAM_sf"/>
</dbReference>
<evidence type="ECO:0000313" key="8">
    <source>
        <dbReference type="Proteomes" id="UP000502065"/>
    </source>
</evidence>
<evidence type="ECO:0000256" key="3">
    <source>
        <dbReference type="ARBA" id="ARBA00022723"/>
    </source>
</evidence>
<dbReference type="InterPro" id="IPR013785">
    <property type="entry name" value="Aldolase_TIM"/>
</dbReference>
<dbReference type="SFLD" id="SFLDG01067">
    <property type="entry name" value="SPASM/twitch_domain_containing"/>
    <property type="match status" value="1"/>
</dbReference>
<dbReference type="Pfam" id="PF04055">
    <property type="entry name" value="Radical_SAM"/>
    <property type="match status" value="1"/>
</dbReference>
<dbReference type="InterPro" id="IPR050377">
    <property type="entry name" value="Radical_SAM_PqqE_MftC-like"/>
</dbReference>
<keyword evidence="4" id="KW-0408">Iron</keyword>
<dbReference type="SFLD" id="SFLDG01094">
    <property type="entry name" value="Uncharacterised_Radical_SAM_Su"/>
    <property type="match status" value="1"/>
</dbReference>
<dbReference type="EMBL" id="CP030944">
    <property type="protein sequence ID" value="QKE26142.1"/>
    <property type="molecule type" value="Genomic_DNA"/>
</dbReference>
<name>A0AAE7B5Z7_9BACT</name>
<dbReference type="GO" id="GO:0046872">
    <property type="term" value="F:metal ion binding"/>
    <property type="evidence" value="ECO:0007669"/>
    <property type="project" value="UniProtKB-KW"/>
</dbReference>
<evidence type="ECO:0000256" key="1">
    <source>
        <dbReference type="ARBA" id="ARBA00001966"/>
    </source>
</evidence>
<dbReference type="CDD" id="cd01335">
    <property type="entry name" value="Radical_SAM"/>
    <property type="match status" value="1"/>
</dbReference>
<accession>A0AAE7B5Z7</accession>
<evidence type="ECO:0000313" key="7">
    <source>
        <dbReference type="EMBL" id="QKE26142.1"/>
    </source>
</evidence>
<organism evidence="7 8">
    <name type="scientific">Arcobacter aquimarinus</name>
    <dbReference type="NCBI Taxonomy" id="1315211"/>
    <lineage>
        <taxon>Bacteria</taxon>
        <taxon>Pseudomonadati</taxon>
        <taxon>Campylobacterota</taxon>
        <taxon>Epsilonproteobacteria</taxon>
        <taxon>Campylobacterales</taxon>
        <taxon>Arcobacteraceae</taxon>
        <taxon>Arcobacter</taxon>
    </lineage>
</organism>